<dbReference type="AlphaFoldDB" id="A0A212T3I5"/>
<feature type="transmembrane region" description="Helical" evidence="1">
    <location>
        <begin position="347"/>
        <end position="367"/>
    </location>
</feature>
<evidence type="ECO:0000256" key="1">
    <source>
        <dbReference type="SAM" id="Phobius"/>
    </source>
</evidence>
<proteinExistence type="predicted"/>
<gene>
    <name evidence="2" type="ORF">SAMN05445756_0315</name>
</gene>
<protein>
    <submittedName>
        <fullName evidence="2">Uncharacterized protein</fullName>
    </submittedName>
</protein>
<feature type="transmembrane region" description="Helical" evidence="1">
    <location>
        <begin position="220"/>
        <end position="239"/>
    </location>
</feature>
<keyword evidence="1" id="KW-0812">Transmembrane</keyword>
<feature type="transmembrane region" description="Helical" evidence="1">
    <location>
        <begin position="316"/>
        <end position="335"/>
    </location>
</feature>
<evidence type="ECO:0000313" key="3">
    <source>
        <dbReference type="Proteomes" id="UP000198122"/>
    </source>
</evidence>
<feature type="transmembrane region" description="Helical" evidence="1">
    <location>
        <begin position="372"/>
        <end position="388"/>
    </location>
</feature>
<dbReference type="Proteomes" id="UP000198122">
    <property type="component" value="Unassembled WGS sequence"/>
</dbReference>
<keyword evidence="1" id="KW-0472">Membrane</keyword>
<keyword evidence="1" id="KW-1133">Transmembrane helix</keyword>
<keyword evidence="3" id="KW-1185">Reference proteome</keyword>
<name>A0A212T3I5_9MICO</name>
<reference evidence="2 3" key="1">
    <citation type="submission" date="2017-06" db="EMBL/GenBank/DDBJ databases">
        <authorList>
            <person name="Kim H.J."/>
            <person name="Triplett B.A."/>
        </authorList>
    </citation>
    <scope>NUCLEOTIDE SEQUENCE [LARGE SCALE GENOMIC DNA]</scope>
    <source>
        <strain evidence="2 3">DSM 22179</strain>
    </source>
</reference>
<dbReference type="PROSITE" id="PS51257">
    <property type="entry name" value="PROKAR_LIPOPROTEIN"/>
    <property type="match status" value="1"/>
</dbReference>
<organism evidence="2 3">
    <name type="scientific">Kytococcus aerolatus</name>
    <dbReference type="NCBI Taxonomy" id="592308"/>
    <lineage>
        <taxon>Bacteria</taxon>
        <taxon>Bacillati</taxon>
        <taxon>Actinomycetota</taxon>
        <taxon>Actinomycetes</taxon>
        <taxon>Micrococcales</taxon>
        <taxon>Kytococcaceae</taxon>
        <taxon>Kytococcus</taxon>
    </lineage>
</organism>
<sequence>MRTFTTMWATCLVGVVTGCLYGLRARSRHPVDLGTHVSTALSDPRPWAYVLLPTIVLVIAWRARWHGSPEVLGRHGSRRQQALTGLAESARSTLVSLMGLLAGLAASGTGLPATLSTQPAAEIASLLLALGPTTIVVAALVAWVTHRHTGLGLAVAGVLLLWGICEIGLPSLIPSGGPVSWGLPDTSQGLSLRHAAPLMTLAVLWSALQGLHWWRHRGDLLLVLLTSTLWTLAAPRLIASPAPDAQDQLVLTWWGHGGGLFDPLVYTAHWLVTSLPVLLVLNTWDRPWLQQAPSRVLRHGSPGPLACRALEDAAHLSLAGAFASTVTALALHGSLTPSGAVTTVEFALGWFTHTVFWCAVGLTATWWSGNPLAGQLSVLATLLLAPLAPWSRTGLPLGLAALGQQAAFSPALLWPVPAALGLILVLHRSPVPGQGRDL</sequence>
<feature type="transmembrane region" description="Helical" evidence="1">
    <location>
        <begin position="86"/>
        <end position="111"/>
    </location>
</feature>
<feature type="transmembrane region" description="Helical" evidence="1">
    <location>
        <begin position="190"/>
        <end position="208"/>
    </location>
</feature>
<feature type="transmembrane region" description="Helical" evidence="1">
    <location>
        <begin position="259"/>
        <end position="281"/>
    </location>
</feature>
<feature type="transmembrane region" description="Helical" evidence="1">
    <location>
        <begin position="123"/>
        <end position="144"/>
    </location>
</feature>
<evidence type="ECO:0000313" key="2">
    <source>
        <dbReference type="EMBL" id="SNC60613.1"/>
    </source>
</evidence>
<feature type="transmembrane region" description="Helical" evidence="1">
    <location>
        <begin position="151"/>
        <end position="170"/>
    </location>
</feature>
<feature type="transmembrane region" description="Helical" evidence="1">
    <location>
        <begin position="408"/>
        <end position="426"/>
    </location>
</feature>
<dbReference type="EMBL" id="FYEZ01000001">
    <property type="protein sequence ID" value="SNC60613.1"/>
    <property type="molecule type" value="Genomic_DNA"/>
</dbReference>
<accession>A0A212T3I5</accession>